<evidence type="ECO:0000256" key="6">
    <source>
        <dbReference type="RuleBase" id="RU365090"/>
    </source>
</evidence>
<keyword evidence="6" id="KW-0479">Metal-binding</keyword>
<dbReference type="Gene3D" id="3.40.980.10">
    <property type="entry name" value="MoaB/Mog-like domain"/>
    <property type="match status" value="1"/>
</dbReference>
<dbReference type="RefSeq" id="WP_316660913.1">
    <property type="nucleotide sequence ID" value="NZ_JAWHTF010000001.1"/>
</dbReference>
<dbReference type="SUPFAM" id="SSF63882">
    <property type="entry name" value="MoeA N-terminal region -like"/>
    <property type="match status" value="1"/>
</dbReference>
<dbReference type="SUPFAM" id="SSF63867">
    <property type="entry name" value="MoeA C-terminal domain-like"/>
    <property type="match status" value="1"/>
</dbReference>
<protein>
    <recommendedName>
        <fullName evidence="6">Molybdopterin molybdenumtransferase</fullName>
        <ecNumber evidence="6">2.10.1.1</ecNumber>
    </recommendedName>
</protein>
<dbReference type="InterPro" id="IPR008284">
    <property type="entry name" value="MoCF_biosynth_CS"/>
</dbReference>
<evidence type="ECO:0000313" key="8">
    <source>
        <dbReference type="EMBL" id="MDU8885075.1"/>
    </source>
</evidence>
<keyword evidence="6" id="KW-0500">Molybdenum</keyword>
<evidence type="ECO:0000256" key="1">
    <source>
        <dbReference type="ARBA" id="ARBA00002901"/>
    </source>
</evidence>
<dbReference type="InterPro" id="IPR038987">
    <property type="entry name" value="MoeA-like"/>
</dbReference>
<keyword evidence="6" id="KW-0808">Transferase</keyword>
<dbReference type="InterPro" id="IPR005110">
    <property type="entry name" value="MoeA_linker/N"/>
</dbReference>
<dbReference type="Gene3D" id="3.90.105.10">
    <property type="entry name" value="Molybdopterin biosynthesis moea protein, domain 2"/>
    <property type="match status" value="1"/>
</dbReference>
<keyword evidence="9" id="KW-1185">Reference proteome</keyword>
<dbReference type="InterPro" id="IPR036425">
    <property type="entry name" value="MoaB/Mog-like_dom_sf"/>
</dbReference>
<reference evidence="8 9" key="1">
    <citation type="submission" date="2023-10" db="EMBL/GenBank/DDBJ databases">
        <title>Marimonas sp. nov. isolated from tidal mud flat.</title>
        <authorList>
            <person name="Jaincy N.J."/>
            <person name="Srinivasan S."/>
            <person name="Lee S.-S."/>
        </authorList>
    </citation>
    <scope>NUCLEOTIDE SEQUENCE [LARGE SCALE GENOMIC DNA]</scope>
    <source>
        <strain evidence="8 9">MJ-SS3</strain>
    </source>
</reference>
<comment type="caution">
    <text evidence="8">The sequence shown here is derived from an EMBL/GenBank/DDBJ whole genome shotgun (WGS) entry which is preliminary data.</text>
</comment>
<dbReference type="Pfam" id="PF03453">
    <property type="entry name" value="MoeA_N"/>
    <property type="match status" value="1"/>
</dbReference>
<dbReference type="CDD" id="cd00887">
    <property type="entry name" value="MoeA"/>
    <property type="match status" value="1"/>
</dbReference>
<keyword evidence="6" id="KW-0460">Magnesium</keyword>
<comment type="pathway">
    <text evidence="2 6">Cofactor biosynthesis; molybdopterin biosynthesis.</text>
</comment>
<evidence type="ECO:0000256" key="2">
    <source>
        <dbReference type="ARBA" id="ARBA00005046"/>
    </source>
</evidence>
<organism evidence="8 9">
    <name type="scientific">Gilvirhabdus luticola</name>
    <dbReference type="NCBI Taxonomy" id="3079858"/>
    <lineage>
        <taxon>Bacteria</taxon>
        <taxon>Pseudomonadati</taxon>
        <taxon>Bacteroidota</taxon>
        <taxon>Flavobacteriia</taxon>
        <taxon>Flavobacteriales</taxon>
        <taxon>Flavobacteriaceae</taxon>
        <taxon>Gilvirhabdus</taxon>
    </lineage>
</organism>
<dbReference type="EC" id="2.10.1.1" evidence="6"/>
<dbReference type="InterPro" id="IPR036135">
    <property type="entry name" value="MoeA_linker/N_sf"/>
</dbReference>
<proteinExistence type="inferred from homology"/>
<keyword evidence="4 6" id="KW-0501">Molybdenum cofactor biosynthesis</keyword>
<dbReference type="Pfam" id="PF00994">
    <property type="entry name" value="MoCF_biosynth"/>
    <property type="match status" value="1"/>
</dbReference>
<dbReference type="PANTHER" id="PTHR10192">
    <property type="entry name" value="MOLYBDOPTERIN BIOSYNTHESIS PROTEIN"/>
    <property type="match status" value="1"/>
</dbReference>
<name>A0ABU3U4N7_9FLAO</name>
<dbReference type="NCBIfam" id="NF045515">
    <property type="entry name" value="Glp_gephyrin"/>
    <property type="match status" value="1"/>
</dbReference>
<evidence type="ECO:0000256" key="5">
    <source>
        <dbReference type="ARBA" id="ARBA00047317"/>
    </source>
</evidence>
<dbReference type="InterPro" id="IPR001453">
    <property type="entry name" value="MoaB/Mog_dom"/>
</dbReference>
<dbReference type="InterPro" id="IPR005111">
    <property type="entry name" value="MoeA_C_domain_IV"/>
</dbReference>
<dbReference type="NCBIfam" id="TIGR00177">
    <property type="entry name" value="molyb_syn"/>
    <property type="match status" value="1"/>
</dbReference>
<comment type="function">
    <text evidence="1 6">Catalyzes the insertion of molybdate into adenylated molybdopterin with the concomitant release of AMP.</text>
</comment>
<feature type="domain" description="MoaB/Mog" evidence="7">
    <location>
        <begin position="172"/>
        <end position="310"/>
    </location>
</feature>
<evidence type="ECO:0000256" key="4">
    <source>
        <dbReference type="ARBA" id="ARBA00023150"/>
    </source>
</evidence>
<dbReference type="PANTHER" id="PTHR10192:SF5">
    <property type="entry name" value="GEPHYRIN"/>
    <property type="match status" value="1"/>
</dbReference>
<accession>A0ABU3U4N7</accession>
<evidence type="ECO:0000256" key="3">
    <source>
        <dbReference type="ARBA" id="ARBA00010763"/>
    </source>
</evidence>
<gene>
    <name evidence="8" type="ORF">RXV94_02805</name>
</gene>
<sequence length="393" mass="43244">MISVNTALSLLNNNIDSLNTIESKQLVHSLGHVLSEDVFSPINMPPFSQSAMDGYAINLHESKVYNVIGEVKAGDQHQLKLKEGEAIRIFTGSPVPESANAIVIQEKVMVNNKTIKIEEVIDLGANIRNIGEQVKNGDIALKKGTKLSPASVGFLISLGITEVKVYCKPNIAIVVTGNELIDAGQQLTHGKIYESNSNMLKTALEKFGYSKITIHKVDDNFNTTYNKLNEVINKNDMVLVSGGISVGDYDFVGDALQKLDVEQLFYKVNQKPGKPLFFGKKDKTTVFALPGNPAASLTCFYIYVLTALQIMSGHLEFSLNKVEAFSVSNFKKTGDRAQFLKAIYKNGIVEILESQNSSMLHTFAISNALVYLPEDQNEIKIKDKVETILLPLN</sequence>
<dbReference type="Gene3D" id="2.170.190.11">
    <property type="entry name" value="Molybdopterin biosynthesis moea protein, domain 3"/>
    <property type="match status" value="1"/>
</dbReference>
<dbReference type="Pfam" id="PF03454">
    <property type="entry name" value="MoeA_C"/>
    <property type="match status" value="1"/>
</dbReference>
<dbReference type="SMART" id="SM00852">
    <property type="entry name" value="MoCF_biosynth"/>
    <property type="match status" value="1"/>
</dbReference>
<evidence type="ECO:0000313" key="9">
    <source>
        <dbReference type="Proteomes" id="UP001268651"/>
    </source>
</evidence>
<dbReference type="PROSITE" id="PS01079">
    <property type="entry name" value="MOCF_BIOSYNTHESIS_2"/>
    <property type="match status" value="1"/>
</dbReference>
<dbReference type="Gene3D" id="2.40.340.10">
    <property type="entry name" value="MoeA, C-terminal, domain IV"/>
    <property type="match status" value="1"/>
</dbReference>
<comment type="catalytic activity">
    <reaction evidence="5">
        <text>adenylyl-molybdopterin + molybdate = Mo-molybdopterin + AMP + H(+)</text>
        <dbReference type="Rhea" id="RHEA:35047"/>
        <dbReference type="ChEBI" id="CHEBI:15378"/>
        <dbReference type="ChEBI" id="CHEBI:36264"/>
        <dbReference type="ChEBI" id="CHEBI:62727"/>
        <dbReference type="ChEBI" id="CHEBI:71302"/>
        <dbReference type="ChEBI" id="CHEBI:456215"/>
        <dbReference type="EC" id="2.10.1.1"/>
    </reaction>
</comment>
<comment type="cofactor">
    <cofactor evidence="6">
        <name>Mg(2+)</name>
        <dbReference type="ChEBI" id="CHEBI:18420"/>
    </cofactor>
</comment>
<dbReference type="EMBL" id="JAWHTF010000001">
    <property type="protein sequence ID" value="MDU8885075.1"/>
    <property type="molecule type" value="Genomic_DNA"/>
</dbReference>
<dbReference type="InterPro" id="IPR036688">
    <property type="entry name" value="MoeA_C_domain_IV_sf"/>
</dbReference>
<dbReference type="SUPFAM" id="SSF53218">
    <property type="entry name" value="Molybdenum cofactor biosynthesis proteins"/>
    <property type="match status" value="1"/>
</dbReference>
<comment type="similarity">
    <text evidence="3 6">Belongs to the MoeA family.</text>
</comment>
<evidence type="ECO:0000259" key="7">
    <source>
        <dbReference type="SMART" id="SM00852"/>
    </source>
</evidence>
<dbReference type="Proteomes" id="UP001268651">
    <property type="component" value="Unassembled WGS sequence"/>
</dbReference>